<accession>A0A927GAS7</accession>
<proteinExistence type="predicted"/>
<comment type="caution">
    <text evidence="3">The sequence shown here is derived from an EMBL/GenBank/DDBJ whole genome shotgun (WGS) entry which is preliminary data.</text>
</comment>
<dbReference type="Pfam" id="PF13568">
    <property type="entry name" value="OMP_b-brl_2"/>
    <property type="match status" value="1"/>
</dbReference>
<feature type="signal peptide" evidence="1">
    <location>
        <begin position="1"/>
        <end position="21"/>
    </location>
</feature>
<gene>
    <name evidence="3" type="ORF">IC229_34630</name>
</gene>
<reference evidence="3" key="1">
    <citation type="submission" date="2020-09" db="EMBL/GenBank/DDBJ databases">
        <authorList>
            <person name="Kim M.K."/>
        </authorList>
    </citation>
    <scope>NUCLEOTIDE SEQUENCE</scope>
    <source>
        <strain evidence="3">BT702</strain>
    </source>
</reference>
<evidence type="ECO:0000259" key="2">
    <source>
        <dbReference type="Pfam" id="PF13568"/>
    </source>
</evidence>
<dbReference type="EMBL" id="JACWZY010000072">
    <property type="protein sequence ID" value="MBD2705787.1"/>
    <property type="molecule type" value="Genomic_DNA"/>
</dbReference>
<organism evidence="3 4">
    <name type="scientific">Spirosoma profusum</name>
    <dbReference type="NCBI Taxonomy" id="2771354"/>
    <lineage>
        <taxon>Bacteria</taxon>
        <taxon>Pseudomonadati</taxon>
        <taxon>Bacteroidota</taxon>
        <taxon>Cytophagia</taxon>
        <taxon>Cytophagales</taxon>
        <taxon>Cytophagaceae</taxon>
        <taxon>Spirosoma</taxon>
    </lineage>
</organism>
<sequence length="208" mass="23242">MKISFVIITWLLLFSSHLAFSQTTTTPGYFGIRAGYQRVATDIAISTIGGVYNSRGIAPRSTFYGGGFYQQSLNRWLVFRLELNYQQKGLEYLDQNVKPTVQQRLHYVGLTPLIGINPLPNLSVLIGPEGNQLVKDSSPSPTNEIKSIELGLTARISYTYKWIGLEAGYFKAFTGYQNLKSVDFESTSKNRSWQVGLLVIPAKFKAGK</sequence>
<name>A0A927GAS7_9BACT</name>
<dbReference type="RefSeq" id="WP_190893543.1">
    <property type="nucleotide sequence ID" value="NZ_JACWZY010000072.1"/>
</dbReference>
<feature type="domain" description="Outer membrane protein beta-barrel" evidence="2">
    <location>
        <begin position="30"/>
        <end position="173"/>
    </location>
</feature>
<keyword evidence="1" id="KW-0732">Signal</keyword>
<evidence type="ECO:0000313" key="3">
    <source>
        <dbReference type="EMBL" id="MBD2705787.1"/>
    </source>
</evidence>
<dbReference type="AlphaFoldDB" id="A0A927GAS7"/>
<evidence type="ECO:0000256" key="1">
    <source>
        <dbReference type="SAM" id="SignalP"/>
    </source>
</evidence>
<evidence type="ECO:0000313" key="4">
    <source>
        <dbReference type="Proteomes" id="UP000598820"/>
    </source>
</evidence>
<feature type="chain" id="PRO_5036988650" evidence="1">
    <location>
        <begin position="22"/>
        <end position="208"/>
    </location>
</feature>
<dbReference type="Proteomes" id="UP000598820">
    <property type="component" value="Unassembled WGS sequence"/>
</dbReference>
<dbReference type="InterPro" id="IPR025665">
    <property type="entry name" value="Beta-barrel_OMP_2"/>
</dbReference>
<protein>
    <submittedName>
        <fullName evidence="3">PorT family protein</fullName>
    </submittedName>
</protein>
<keyword evidence="4" id="KW-1185">Reference proteome</keyword>